<accession>A0AAV4TH53</accession>
<evidence type="ECO:0000313" key="3">
    <source>
        <dbReference type="Proteomes" id="UP001054945"/>
    </source>
</evidence>
<dbReference type="AlphaFoldDB" id="A0AAV4TH53"/>
<proteinExistence type="predicted"/>
<protein>
    <submittedName>
        <fullName evidence="2">Uncharacterized protein</fullName>
    </submittedName>
</protein>
<evidence type="ECO:0000313" key="2">
    <source>
        <dbReference type="EMBL" id="GIY44127.1"/>
    </source>
</evidence>
<feature type="compositionally biased region" description="Basic and acidic residues" evidence="1">
    <location>
        <begin position="77"/>
        <end position="89"/>
    </location>
</feature>
<feature type="region of interest" description="Disordered" evidence="1">
    <location>
        <begin position="75"/>
        <end position="159"/>
    </location>
</feature>
<reference evidence="2 3" key="1">
    <citation type="submission" date="2021-06" db="EMBL/GenBank/DDBJ databases">
        <title>Caerostris extrusa draft genome.</title>
        <authorList>
            <person name="Kono N."/>
            <person name="Arakawa K."/>
        </authorList>
    </citation>
    <scope>NUCLEOTIDE SEQUENCE [LARGE SCALE GENOMIC DNA]</scope>
</reference>
<keyword evidence="3" id="KW-1185">Reference proteome</keyword>
<comment type="caution">
    <text evidence="2">The sequence shown here is derived from an EMBL/GenBank/DDBJ whole genome shotgun (WGS) entry which is preliminary data.</text>
</comment>
<feature type="compositionally biased region" description="Basic residues" evidence="1">
    <location>
        <begin position="90"/>
        <end position="99"/>
    </location>
</feature>
<feature type="compositionally biased region" description="Basic and acidic residues" evidence="1">
    <location>
        <begin position="113"/>
        <end position="132"/>
    </location>
</feature>
<dbReference type="EMBL" id="BPLR01011096">
    <property type="protein sequence ID" value="GIY44127.1"/>
    <property type="molecule type" value="Genomic_DNA"/>
</dbReference>
<sequence>MTDETSQQHKYKKKAKSLGNLALKQKTFTGHNKNDHNLNAWSCCCSNAAGNTETINLYAISNGCTAVTHVPLPRGHAQLEDRKDFDRKSKNSGKGRRSKKFGDPSVGKMTPSDTERMKTSCSEKESPSDNKRRLIRSRFARPGREAVSHSPIVSPVRRDPPLMGIAFQPAVLGV</sequence>
<name>A0AAV4TH53_CAEEX</name>
<gene>
    <name evidence="2" type="ORF">CEXT_248821</name>
</gene>
<dbReference type="Proteomes" id="UP001054945">
    <property type="component" value="Unassembled WGS sequence"/>
</dbReference>
<evidence type="ECO:0000256" key="1">
    <source>
        <dbReference type="SAM" id="MobiDB-lite"/>
    </source>
</evidence>
<organism evidence="2 3">
    <name type="scientific">Caerostris extrusa</name>
    <name type="common">Bark spider</name>
    <name type="synonym">Caerostris bankana</name>
    <dbReference type="NCBI Taxonomy" id="172846"/>
    <lineage>
        <taxon>Eukaryota</taxon>
        <taxon>Metazoa</taxon>
        <taxon>Ecdysozoa</taxon>
        <taxon>Arthropoda</taxon>
        <taxon>Chelicerata</taxon>
        <taxon>Arachnida</taxon>
        <taxon>Araneae</taxon>
        <taxon>Araneomorphae</taxon>
        <taxon>Entelegynae</taxon>
        <taxon>Araneoidea</taxon>
        <taxon>Araneidae</taxon>
        <taxon>Caerostris</taxon>
    </lineage>
</organism>